<dbReference type="InParanoid" id="A0A2P5FX95"/>
<dbReference type="OrthoDB" id="1817172at2759"/>
<sequence length="117" mass="13641">MIAQVNSEVEYIKFENLDSIEDADECLKTILSQLSSENWTSVCEALENVCRLSRFHKEAMLVMLTYMDSNFSFGENITNENERALREELWAKVEAAYAIEKHLGEDFLTNWSQLFNF</sequence>
<gene>
    <name evidence="1" type="ORF">TorRG33x02_013710</name>
</gene>
<dbReference type="Gene3D" id="1.25.10.10">
    <property type="entry name" value="Leucine-rich Repeat Variant"/>
    <property type="match status" value="1"/>
</dbReference>
<dbReference type="Proteomes" id="UP000237000">
    <property type="component" value="Unassembled WGS sequence"/>
</dbReference>
<proteinExistence type="predicted"/>
<dbReference type="EMBL" id="JXTC01000004">
    <property type="protein sequence ID" value="POO02387.1"/>
    <property type="molecule type" value="Genomic_DNA"/>
</dbReference>
<dbReference type="AlphaFoldDB" id="A0A2P5FX95"/>
<organism evidence="1 2">
    <name type="scientific">Trema orientale</name>
    <name type="common">Charcoal tree</name>
    <name type="synonym">Celtis orientalis</name>
    <dbReference type="NCBI Taxonomy" id="63057"/>
    <lineage>
        <taxon>Eukaryota</taxon>
        <taxon>Viridiplantae</taxon>
        <taxon>Streptophyta</taxon>
        <taxon>Embryophyta</taxon>
        <taxon>Tracheophyta</taxon>
        <taxon>Spermatophyta</taxon>
        <taxon>Magnoliopsida</taxon>
        <taxon>eudicotyledons</taxon>
        <taxon>Gunneridae</taxon>
        <taxon>Pentapetalae</taxon>
        <taxon>rosids</taxon>
        <taxon>fabids</taxon>
        <taxon>Rosales</taxon>
        <taxon>Cannabaceae</taxon>
        <taxon>Trema</taxon>
    </lineage>
</organism>
<keyword evidence="2" id="KW-1185">Reference proteome</keyword>
<comment type="caution">
    <text evidence="1">The sequence shown here is derived from an EMBL/GenBank/DDBJ whole genome shotgun (WGS) entry which is preliminary data.</text>
</comment>
<protein>
    <submittedName>
        <fullName evidence="1">Uncharacterized protein</fullName>
    </submittedName>
</protein>
<evidence type="ECO:0000313" key="1">
    <source>
        <dbReference type="EMBL" id="POO02387.1"/>
    </source>
</evidence>
<name>A0A2P5FX95_TREOI</name>
<accession>A0A2P5FX95</accession>
<evidence type="ECO:0000313" key="2">
    <source>
        <dbReference type="Proteomes" id="UP000237000"/>
    </source>
</evidence>
<dbReference type="STRING" id="63057.A0A2P5FX95"/>
<dbReference type="InterPro" id="IPR011989">
    <property type="entry name" value="ARM-like"/>
</dbReference>
<reference evidence="2" key="1">
    <citation type="submission" date="2016-06" db="EMBL/GenBank/DDBJ databases">
        <title>Parallel loss of symbiosis genes in relatives of nitrogen-fixing non-legume Parasponia.</title>
        <authorList>
            <person name="Van Velzen R."/>
            <person name="Holmer R."/>
            <person name="Bu F."/>
            <person name="Rutten L."/>
            <person name="Van Zeijl A."/>
            <person name="Liu W."/>
            <person name="Santuari L."/>
            <person name="Cao Q."/>
            <person name="Sharma T."/>
            <person name="Shen D."/>
            <person name="Roswanjaya Y."/>
            <person name="Wardhani T."/>
            <person name="Kalhor M.S."/>
            <person name="Jansen J."/>
            <person name="Van den Hoogen J."/>
            <person name="Gungor B."/>
            <person name="Hartog M."/>
            <person name="Hontelez J."/>
            <person name="Verver J."/>
            <person name="Yang W.-C."/>
            <person name="Schijlen E."/>
            <person name="Repin R."/>
            <person name="Schilthuizen M."/>
            <person name="Schranz E."/>
            <person name="Heidstra R."/>
            <person name="Miyata K."/>
            <person name="Fedorova E."/>
            <person name="Kohlen W."/>
            <person name="Bisseling T."/>
            <person name="Smit S."/>
            <person name="Geurts R."/>
        </authorList>
    </citation>
    <scope>NUCLEOTIDE SEQUENCE [LARGE SCALE GENOMIC DNA]</scope>
    <source>
        <strain evidence="2">cv. RG33-2</strain>
    </source>
</reference>